<dbReference type="EMBL" id="HBGJ01003905">
    <property type="protein sequence ID" value="CAD9244011.1"/>
    <property type="molecule type" value="Transcribed_RNA"/>
</dbReference>
<dbReference type="InterPro" id="IPR042276">
    <property type="entry name" value="CapZ_alpha/beta_2"/>
</dbReference>
<evidence type="ECO:0000256" key="3">
    <source>
        <dbReference type="RuleBase" id="RU365077"/>
    </source>
</evidence>
<dbReference type="GO" id="GO:0008290">
    <property type="term" value="C:F-actin capping protein complex"/>
    <property type="evidence" value="ECO:0007669"/>
    <property type="project" value="UniProtKB-UniRule"/>
</dbReference>
<comment type="similarity">
    <text evidence="3">Belongs to the F-actin-capping protein alpha subunit family.</text>
</comment>
<evidence type="ECO:0000256" key="1">
    <source>
        <dbReference type="ARBA" id="ARBA00022467"/>
    </source>
</evidence>
<accession>A0A7S1TQR4</accession>
<protein>
    <recommendedName>
        <fullName evidence="3">F-actin-capping protein subunit alpha</fullName>
    </recommendedName>
</protein>
<dbReference type="SUPFAM" id="SSF90096">
    <property type="entry name" value="Subunits of heterodimeric actin filament capping protein Capz"/>
    <property type="match status" value="1"/>
</dbReference>
<dbReference type="PANTHER" id="PTHR10653:SF0">
    <property type="entry name" value="F-ACTIN-CAPPING PROTEIN SUBUNIT ALPHA"/>
    <property type="match status" value="1"/>
</dbReference>
<evidence type="ECO:0000256" key="2">
    <source>
        <dbReference type="ARBA" id="ARBA00023203"/>
    </source>
</evidence>
<dbReference type="GO" id="GO:0051015">
    <property type="term" value="F:actin filament binding"/>
    <property type="evidence" value="ECO:0007669"/>
    <property type="project" value="TreeGrafter"/>
</dbReference>
<dbReference type="PANTHER" id="PTHR10653">
    <property type="entry name" value="F-ACTIN-CAPPING PROTEIN SUBUNIT ALPHA"/>
    <property type="match status" value="1"/>
</dbReference>
<sequence length="278" mass="30519">MSDDEGYEEVSDEEKLQIAQHFLLSSPPGQFSDVLTDVKKIVPAELLSDPMVAGINRAYCITNPQLIAIDDSEDMVLVCKEGEVDATHFIDAKAGVVRAIDHLTNTASAGGTPAPKGPKESTRATLQEGIELYMKTHFLDMHGAAVFEADDKFHIVLAGVKLNLRNYWAGSWTSTWTLAGTQLMGTVKVHGHYFEDGNVQLQVSKDVPAITVDGGSDLVKSTVTAISEAEQVVQRGLEESYQNMSETTLQAIRRVMPITRTKMTWNLAAHRMTSQLRK</sequence>
<keyword evidence="1 3" id="KW-0117">Actin capping</keyword>
<evidence type="ECO:0000313" key="4">
    <source>
        <dbReference type="EMBL" id="CAD9244011.1"/>
    </source>
</evidence>
<dbReference type="GO" id="GO:0051016">
    <property type="term" value="P:barbed-end actin filament capping"/>
    <property type="evidence" value="ECO:0007669"/>
    <property type="project" value="UniProtKB-UniRule"/>
</dbReference>
<dbReference type="InterPro" id="IPR037282">
    <property type="entry name" value="CapZ_alpha/beta"/>
</dbReference>
<dbReference type="Pfam" id="PF01267">
    <property type="entry name" value="F-actin_cap_A"/>
    <property type="match status" value="1"/>
</dbReference>
<dbReference type="InterPro" id="IPR002189">
    <property type="entry name" value="CapZ_alpha"/>
</dbReference>
<dbReference type="Gene3D" id="3.90.1150.210">
    <property type="entry name" value="F-actin capping protein, beta subunit"/>
    <property type="match status" value="1"/>
</dbReference>
<dbReference type="InterPro" id="IPR042489">
    <property type="entry name" value="CapZ_alpha_1"/>
</dbReference>
<gene>
    <name evidence="4" type="ORF">PPAR1163_LOCUS2358</name>
</gene>
<name>A0A7S1TQR4_9STRA</name>
<proteinExistence type="inferred from homology"/>
<dbReference type="GO" id="GO:0030863">
    <property type="term" value="C:cortical cytoskeleton"/>
    <property type="evidence" value="ECO:0007669"/>
    <property type="project" value="TreeGrafter"/>
</dbReference>
<dbReference type="Gene3D" id="3.30.1140.60">
    <property type="entry name" value="F-actin capping protein, alpha subunit"/>
    <property type="match status" value="1"/>
</dbReference>
<comment type="function">
    <text evidence="3">F-actin-capping proteins bind in a Ca(2+)-independent manner to the fast growing ends of actin filaments (barbed end) thereby blocking the exchange of subunits at these ends. Unlike other capping proteins (such as gelsolin and severin), these proteins do not sever actin filaments.</text>
</comment>
<keyword evidence="2 3" id="KW-0009">Actin-binding</keyword>
<comment type="subunit">
    <text evidence="3">Heterodimer of an alpha and a beta subunit.</text>
</comment>
<dbReference type="AlphaFoldDB" id="A0A7S1TQR4"/>
<dbReference type="GO" id="GO:0030036">
    <property type="term" value="P:actin cytoskeleton organization"/>
    <property type="evidence" value="ECO:0007669"/>
    <property type="project" value="TreeGrafter"/>
</dbReference>
<organism evidence="4">
    <name type="scientific">Phaeomonas parva</name>
    <dbReference type="NCBI Taxonomy" id="124430"/>
    <lineage>
        <taxon>Eukaryota</taxon>
        <taxon>Sar</taxon>
        <taxon>Stramenopiles</taxon>
        <taxon>Ochrophyta</taxon>
        <taxon>Pinguiophyceae</taxon>
        <taxon>Pinguiochrysidales</taxon>
        <taxon>Pinguiochrysidaceae</taxon>
        <taxon>Phaeomonas</taxon>
    </lineage>
</organism>
<reference evidence="4" key="1">
    <citation type="submission" date="2021-01" db="EMBL/GenBank/DDBJ databases">
        <authorList>
            <person name="Corre E."/>
            <person name="Pelletier E."/>
            <person name="Niang G."/>
            <person name="Scheremetjew M."/>
            <person name="Finn R."/>
            <person name="Kale V."/>
            <person name="Holt S."/>
            <person name="Cochrane G."/>
            <person name="Meng A."/>
            <person name="Brown T."/>
            <person name="Cohen L."/>
        </authorList>
    </citation>
    <scope>NUCLEOTIDE SEQUENCE</scope>
    <source>
        <strain evidence="4">CCMP2877</strain>
    </source>
</reference>
<dbReference type="PRINTS" id="PR00191">
    <property type="entry name" value="FACTINCAPA"/>
</dbReference>